<name>A0A9W6UIS4_9ACTN</name>
<keyword evidence="2" id="KW-1185">Reference proteome</keyword>
<reference evidence="1" key="1">
    <citation type="submission" date="2023-02" db="EMBL/GenBank/DDBJ databases">
        <title>Nocardiopsis ansamitocini NBRC 112285.</title>
        <authorList>
            <person name="Ichikawa N."/>
            <person name="Sato H."/>
            <person name="Tonouchi N."/>
        </authorList>
    </citation>
    <scope>NUCLEOTIDE SEQUENCE</scope>
    <source>
        <strain evidence="1">NBRC 112285</strain>
    </source>
</reference>
<accession>A0A9W6UIS4</accession>
<dbReference type="Proteomes" id="UP001165092">
    <property type="component" value="Unassembled WGS sequence"/>
</dbReference>
<sequence length="65" mass="6873">MVVEAEVGYRPSRFQGSRASSLCGEDARDGERYCSSPGQAVVAGPPKHAGAGWVVNGRLPRQRAS</sequence>
<evidence type="ECO:0000313" key="1">
    <source>
        <dbReference type="EMBL" id="GLU50221.1"/>
    </source>
</evidence>
<comment type="caution">
    <text evidence="1">The sequence shown here is derived from an EMBL/GenBank/DDBJ whole genome shotgun (WGS) entry which is preliminary data.</text>
</comment>
<proteinExistence type="predicted"/>
<protein>
    <submittedName>
        <fullName evidence="1">Uncharacterized protein</fullName>
    </submittedName>
</protein>
<organism evidence="1 2">
    <name type="scientific">Nocardiopsis ansamitocini</name>
    <dbReference type="NCBI Taxonomy" id="1670832"/>
    <lineage>
        <taxon>Bacteria</taxon>
        <taxon>Bacillati</taxon>
        <taxon>Actinomycetota</taxon>
        <taxon>Actinomycetes</taxon>
        <taxon>Streptosporangiales</taxon>
        <taxon>Nocardiopsidaceae</taxon>
        <taxon>Nocardiopsis</taxon>
    </lineage>
</organism>
<dbReference type="EMBL" id="BSQG01000012">
    <property type="protein sequence ID" value="GLU50221.1"/>
    <property type="molecule type" value="Genomic_DNA"/>
</dbReference>
<dbReference type="AlphaFoldDB" id="A0A9W6UIS4"/>
<evidence type="ECO:0000313" key="2">
    <source>
        <dbReference type="Proteomes" id="UP001165092"/>
    </source>
</evidence>
<gene>
    <name evidence="1" type="ORF">Nans01_45720</name>
</gene>